<dbReference type="SUPFAM" id="SSF54695">
    <property type="entry name" value="POZ domain"/>
    <property type="match status" value="1"/>
</dbReference>
<sequence>MSSMKNEVTVLKMAPPPRPSTAALQGFITVNVGPNGIEYQLYRALLSHHSGYFRGVLSPQSSFKETTDGVITLSNADTTAFEFTVDWMYTQKLPSGSLEWFEAAGGELMKLIHYRIYILADYLIIPQLKEAIFNYIFEIRMWCRPRPSNILLAHENLPEGDPLLKFQVDAEALILKKGFHPKDEEGRASMAQLPPKFLVAVMVKMQKLMTIKDASWSSLRREDYSFDVSED</sequence>
<dbReference type="AlphaFoldDB" id="A0A6A5ZE67"/>
<dbReference type="Gene3D" id="3.30.710.10">
    <property type="entry name" value="Potassium Channel Kv1.1, Chain A"/>
    <property type="match status" value="1"/>
</dbReference>
<dbReference type="Proteomes" id="UP000799770">
    <property type="component" value="Unassembled WGS sequence"/>
</dbReference>
<dbReference type="SMART" id="SM00225">
    <property type="entry name" value="BTB"/>
    <property type="match status" value="1"/>
</dbReference>
<keyword evidence="3" id="KW-1185">Reference proteome</keyword>
<dbReference type="EMBL" id="ML977318">
    <property type="protein sequence ID" value="KAF2117819.1"/>
    <property type="molecule type" value="Genomic_DNA"/>
</dbReference>
<dbReference type="CDD" id="cd18186">
    <property type="entry name" value="BTB_POZ_ZBTB_KLHL-like"/>
    <property type="match status" value="1"/>
</dbReference>
<dbReference type="PROSITE" id="PS50097">
    <property type="entry name" value="BTB"/>
    <property type="match status" value="1"/>
</dbReference>
<name>A0A6A5ZE67_9PLEO</name>
<gene>
    <name evidence="2" type="ORF">BDV96DRAFT_679673</name>
</gene>
<dbReference type="PANTHER" id="PTHR47843:SF2">
    <property type="entry name" value="BTB DOMAIN-CONTAINING PROTEIN"/>
    <property type="match status" value="1"/>
</dbReference>
<evidence type="ECO:0000313" key="2">
    <source>
        <dbReference type="EMBL" id="KAF2117819.1"/>
    </source>
</evidence>
<feature type="domain" description="BTB" evidence="1">
    <location>
        <begin position="28"/>
        <end position="97"/>
    </location>
</feature>
<proteinExistence type="predicted"/>
<evidence type="ECO:0000313" key="3">
    <source>
        <dbReference type="Proteomes" id="UP000799770"/>
    </source>
</evidence>
<dbReference type="InterPro" id="IPR000210">
    <property type="entry name" value="BTB/POZ_dom"/>
</dbReference>
<reference evidence="2" key="1">
    <citation type="journal article" date="2020" name="Stud. Mycol.">
        <title>101 Dothideomycetes genomes: a test case for predicting lifestyles and emergence of pathogens.</title>
        <authorList>
            <person name="Haridas S."/>
            <person name="Albert R."/>
            <person name="Binder M."/>
            <person name="Bloem J."/>
            <person name="Labutti K."/>
            <person name="Salamov A."/>
            <person name="Andreopoulos B."/>
            <person name="Baker S."/>
            <person name="Barry K."/>
            <person name="Bills G."/>
            <person name="Bluhm B."/>
            <person name="Cannon C."/>
            <person name="Castanera R."/>
            <person name="Culley D."/>
            <person name="Daum C."/>
            <person name="Ezra D."/>
            <person name="Gonzalez J."/>
            <person name="Henrissat B."/>
            <person name="Kuo A."/>
            <person name="Liang C."/>
            <person name="Lipzen A."/>
            <person name="Lutzoni F."/>
            <person name="Magnuson J."/>
            <person name="Mondo S."/>
            <person name="Nolan M."/>
            <person name="Ohm R."/>
            <person name="Pangilinan J."/>
            <person name="Park H.-J."/>
            <person name="Ramirez L."/>
            <person name="Alfaro M."/>
            <person name="Sun H."/>
            <person name="Tritt A."/>
            <person name="Yoshinaga Y."/>
            <person name="Zwiers L.-H."/>
            <person name="Turgeon B."/>
            <person name="Goodwin S."/>
            <person name="Spatafora J."/>
            <person name="Crous P."/>
            <person name="Grigoriev I."/>
        </authorList>
    </citation>
    <scope>NUCLEOTIDE SEQUENCE</scope>
    <source>
        <strain evidence="2">CBS 627.86</strain>
    </source>
</reference>
<protein>
    <recommendedName>
        <fullName evidence="1">BTB domain-containing protein</fullName>
    </recommendedName>
</protein>
<dbReference type="OrthoDB" id="194443at2759"/>
<dbReference type="InterPro" id="IPR011333">
    <property type="entry name" value="SKP1/BTB/POZ_sf"/>
</dbReference>
<organism evidence="2 3">
    <name type="scientific">Lophiotrema nucula</name>
    <dbReference type="NCBI Taxonomy" id="690887"/>
    <lineage>
        <taxon>Eukaryota</taxon>
        <taxon>Fungi</taxon>
        <taxon>Dikarya</taxon>
        <taxon>Ascomycota</taxon>
        <taxon>Pezizomycotina</taxon>
        <taxon>Dothideomycetes</taxon>
        <taxon>Pleosporomycetidae</taxon>
        <taxon>Pleosporales</taxon>
        <taxon>Lophiotremataceae</taxon>
        <taxon>Lophiotrema</taxon>
    </lineage>
</organism>
<accession>A0A6A5ZE67</accession>
<dbReference type="PANTHER" id="PTHR47843">
    <property type="entry name" value="BTB DOMAIN-CONTAINING PROTEIN-RELATED"/>
    <property type="match status" value="1"/>
</dbReference>
<feature type="non-terminal residue" evidence="2">
    <location>
        <position position="1"/>
    </location>
</feature>
<dbReference type="Pfam" id="PF00651">
    <property type="entry name" value="BTB"/>
    <property type="match status" value="1"/>
</dbReference>
<evidence type="ECO:0000259" key="1">
    <source>
        <dbReference type="PROSITE" id="PS50097"/>
    </source>
</evidence>